<feature type="domain" description="ABC transporter" evidence="5">
    <location>
        <begin position="1"/>
        <end position="211"/>
    </location>
</feature>
<name>A0A451A0B3_9GAMM</name>
<comment type="similarity">
    <text evidence="1">Belongs to the ABC transporter superfamily.</text>
</comment>
<dbReference type="InterPro" id="IPR027417">
    <property type="entry name" value="P-loop_NTPase"/>
</dbReference>
<dbReference type="SUPFAM" id="SSF52540">
    <property type="entry name" value="P-loop containing nucleoside triphosphate hydrolases"/>
    <property type="match status" value="1"/>
</dbReference>
<dbReference type="Gene3D" id="3.40.50.300">
    <property type="entry name" value="P-loop containing nucleotide triphosphate hydrolases"/>
    <property type="match status" value="1"/>
</dbReference>
<dbReference type="PANTHER" id="PTHR42734:SF17">
    <property type="entry name" value="METAL TRANSPORT SYSTEM ATP-BINDING PROTEIN TM_0124-RELATED"/>
    <property type="match status" value="1"/>
</dbReference>
<dbReference type="GO" id="GO:0016887">
    <property type="term" value="F:ATP hydrolysis activity"/>
    <property type="evidence" value="ECO:0007669"/>
    <property type="project" value="InterPro"/>
</dbReference>
<evidence type="ECO:0000256" key="2">
    <source>
        <dbReference type="ARBA" id="ARBA00022448"/>
    </source>
</evidence>
<evidence type="ECO:0000313" key="6">
    <source>
        <dbReference type="EMBL" id="VFK59479.1"/>
    </source>
</evidence>
<dbReference type="EMBL" id="CAADFX010000103">
    <property type="protein sequence ID" value="VFK59479.1"/>
    <property type="molecule type" value="Genomic_DNA"/>
</dbReference>
<keyword evidence="2" id="KW-0813">Transport</keyword>
<evidence type="ECO:0000256" key="3">
    <source>
        <dbReference type="ARBA" id="ARBA00022741"/>
    </source>
</evidence>
<keyword evidence="3" id="KW-0547">Nucleotide-binding</keyword>
<evidence type="ECO:0000256" key="1">
    <source>
        <dbReference type="ARBA" id="ARBA00005417"/>
    </source>
</evidence>
<evidence type="ECO:0000256" key="4">
    <source>
        <dbReference type="ARBA" id="ARBA00022840"/>
    </source>
</evidence>
<dbReference type="SMART" id="SM00382">
    <property type="entry name" value="AAA"/>
    <property type="match status" value="1"/>
</dbReference>
<dbReference type="InterPro" id="IPR003593">
    <property type="entry name" value="AAA+_ATPase"/>
</dbReference>
<gene>
    <name evidence="6" type="ORF">BECKTUN1418D_GA0071000_11034</name>
</gene>
<dbReference type="PROSITE" id="PS50893">
    <property type="entry name" value="ABC_TRANSPORTER_2"/>
    <property type="match status" value="1"/>
</dbReference>
<accession>A0A451A0B3</accession>
<dbReference type="InterPro" id="IPR003439">
    <property type="entry name" value="ABC_transporter-like_ATP-bd"/>
</dbReference>
<proteinExistence type="inferred from homology"/>
<dbReference type="GO" id="GO:0005524">
    <property type="term" value="F:ATP binding"/>
    <property type="evidence" value="ECO:0007669"/>
    <property type="project" value="UniProtKB-KW"/>
</dbReference>
<dbReference type="InterPro" id="IPR017871">
    <property type="entry name" value="ABC_transporter-like_CS"/>
</dbReference>
<protein>
    <submittedName>
        <fullName evidence="6">ABC transporter</fullName>
    </submittedName>
</protein>
<dbReference type="PROSITE" id="PS00211">
    <property type="entry name" value="ABC_TRANSPORTER_1"/>
    <property type="match status" value="1"/>
</dbReference>
<dbReference type="AlphaFoldDB" id="A0A451A0B3"/>
<organism evidence="6">
    <name type="scientific">Candidatus Kentrum sp. TUN</name>
    <dbReference type="NCBI Taxonomy" id="2126343"/>
    <lineage>
        <taxon>Bacteria</taxon>
        <taxon>Pseudomonadati</taxon>
        <taxon>Pseudomonadota</taxon>
        <taxon>Gammaproteobacteria</taxon>
        <taxon>Candidatus Kentrum</taxon>
    </lineage>
</organism>
<keyword evidence="4" id="KW-0067">ATP-binding</keyword>
<dbReference type="Pfam" id="PF00005">
    <property type="entry name" value="ABC_tran"/>
    <property type="match status" value="1"/>
</dbReference>
<dbReference type="InterPro" id="IPR050153">
    <property type="entry name" value="Metal_Ion_Import_ABC"/>
</dbReference>
<reference evidence="6" key="1">
    <citation type="submission" date="2019-02" db="EMBL/GenBank/DDBJ databases">
        <authorList>
            <person name="Gruber-Vodicka R. H."/>
            <person name="Seah K. B. B."/>
        </authorList>
    </citation>
    <scope>NUCLEOTIDE SEQUENCE</scope>
    <source>
        <strain evidence="6">BECK_BY1</strain>
    </source>
</reference>
<sequence length="213" mass="23557">MTRRSIKNGVVTLGNFQLEIPCLPLDIPCMHIIGPNGVGKSTLLKIILGLTELDAGEIPRDATEQYGYVPQHYRSSLLPWLNAKDNLLLHKKSESIIEDLMETGFNPADLNKRPSHLSGGQCQRISVVREASAGFDWVIMDEPFSGIDYKAIPKLAKLLARAVNQGAQVVMTSHTTLPDELTSIRGFKEIAIERMSDKSAAVIFRSFPARLCE</sequence>
<evidence type="ECO:0000259" key="5">
    <source>
        <dbReference type="PROSITE" id="PS50893"/>
    </source>
</evidence>
<dbReference type="PANTHER" id="PTHR42734">
    <property type="entry name" value="METAL TRANSPORT SYSTEM ATP-BINDING PROTEIN TM_0124-RELATED"/>
    <property type="match status" value="1"/>
</dbReference>